<gene>
    <name evidence="2" type="ORF">GCM10007968_13830</name>
</gene>
<organism evidence="2 3">
    <name type="scientific">Sporolactobacillus putidus</name>
    <dbReference type="NCBI Taxonomy" id="492735"/>
    <lineage>
        <taxon>Bacteria</taxon>
        <taxon>Bacillati</taxon>
        <taxon>Bacillota</taxon>
        <taxon>Bacilli</taxon>
        <taxon>Bacillales</taxon>
        <taxon>Sporolactobacillaceae</taxon>
        <taxon>Sporolactobacillus</taxon>
    </lineage>
</organism>
<dbReference type="RefSeq" id="WP_188802366.1">
    <property type="nucleotide sequence ID" value="NZ_BMOK01000005.1"/>
</dbReference>
<reference evidence="2" key="2">
    <citation type="submission" date="2020-09" db="EMBL/GenBank/DDBJ databases">
        <authorList>
            <person name="Sun Q."/>
            <person name="Ohkuma M."/>
        </authorList>
    </citation>
    <scope>NUCLEOTIDE SEQUENCE</scope>
    <source>
        <strain evidence="2">JCM 15325</strain>
    </source>
</reference>
<keyword evidence="1" id="KW-1133">Transmembrane helix</keyword>
<name>A0A917W073_9BACL</name>
<sequence>MKKENPRIVQVFSGLGCSVGLIIDGIIFLLFHLQDKNWIYQTPADVRWVTVGTVLLLFITAGSGIGWIFMSKRRYKQALMHASQSFGITIGSCIGLFTLNMGYGYIIFIVVLGACSVMGATIGRLLTKTENE</sequence>
<feature type="transmembrane region" description="Helical" evidence="1">
    <location>
        <begin position="46"/>
        <end position="70"/>
    </location>
</feature>
<comment type="caution">
    <text evidence="2">The sequence shown here is derived from an EMBL/GenBank/DDBJ whole genome shotgun (WGS) entry which is preliminary data.</text>
</comment>
<keyword evidence="1" id="KW-0472">Membrane</keyword>
<dbReference type="EMBL" id="BMOK01000005">
    <property type="protein sequence ID" value="GGL50814.1"/>
    <property type="molecule type" value="Genomic_DNA"/>
</dbReference>
<keyword evidence="3" id="KW-1185">Reference proteome</keyword>
<reference evidence="2" key="1">
    <citation type="journal article" date="2014" name="Int. J. Syst. Evol. Microbiol.">
        <title>Complete genome sequence of Corynebacterium casei LMG S-19264T (=DSM 44701T), isolated from a smear-ripened cheese.</title>
        <authorList>
            <consortium name="US DOE Joint Genome Institute (JGI-PGF)"/>
            <person name="Walter F."/>
            <person name="Albersmeier A."/>
            <person name="Kalinowski J."/>
            <person name="Ruckert C."/>
        </authorList>
    </citation>
    <scope>NUCLEOTIDE SEQUENCE</scope>
    <source>
        <strain evidence="2">JCM 15325</strain>
    </source>
</reference>
<evidence type="ECO:0000256" key="1">
    <source>
        <dbReference type="SAM" id="Phobius"/>
    </source>
</evidence>
<feature type="transmembrane region" description="Helical" evidence="1">
    <location>
        <begin position="105"/>
        <end position="126"/>
    </location>
</feature>
<evidence type="ECO:0000313" key="2">
    <source>
        <dbReference type="EMBL" id="GGL50814.1"/>
    </source>
</evidence>
<evidence type="ECO:0000313" key="3">
    <source>
        <dbReference type="Proteomes" id="UP000654670"/>
    </source>
</evidence>
<accession>A0A917W073</accession>
<proteinExistence type="predicted"/>
<feature type="transmembrane region" description="Helical" evidence="1">
    <location>
        <begin position="12"/>
        <end position="34"/>
    </location>
</feature>
<feature type="transmembrane region" description="Helical" evidence="1">
    <location>
        <begin position="82"/>
        <end position="99"/>
    </location>
</feature>
<protein>
    <submittedName>
        <fullName evidence="2">Uncharacterized protein</fullName>
    </submittedName>
</protein>
<dbReference type="AlphaFoldDB" id="A0A917W073"/>
<dbReference type="Proteomes" id="UP000654670">
    <property type="component" value="Unassembled WGS sequence"/>
</dbReference>
<keyword evidence="1" id="KW-0812">Transmembrane</keyword>